<dbReference type="InterPro" id="IPR036514">
    <property type="entry name" value="SGNH_hydro_sf"/>
</dbReference>
<keyword evidence="1" id="KW-0732">Signal</keyword>
<dbReference type="Proteomes" id="UP000243778">
    <property type="component" value="Unassembled WGS sequence"/>
</dbReference>
<feature type="signal peptide" evidence="1">
    <location>
        <begin position="1"/>
        <end position="25"/>
    </location>
</feature>
<evidence type="ECO:0000313" key="3">
    <source>
        <dbReference type="Proteomes" id="UP000243778"/>
    </source>
</evidence>
<dbReference type="Gene3D" id="3.40.50.1110">
    <property type="entry name" value="SGNH hydrolase"/>
    <property type="match status" value="1"/>
</dbReference>
<keyword evidence="3" id="KW-1185">Reference proteome</keyword>
<reference evidence="3" key="1">
    <citation type="submission" date="2016-10" db="EMBL/GenBank/DDBJ databases">
        <authorList>
            <person name="Varghese N."/>
            <person name="Submissions S."/>
        </authorList>
    </citation>
    <scope>NUCLEOTIDE SEQUENCE [LARGE SCALE GENOMIC DNA]</scope>
    <source>
        <strain evidence="3">NRRL B-59562</strain>
    </source>
</reference>
<dbReference type="EMBL" id="FNNU01000003">
    <property type="protein sequence ID" value="SDX22567.1"/>
    <property type="molecule type" value="Genomic_DNA"/>
</dbReference>
<evidence type="ECO:0000313" key="2">
    <source>
        <dbReference type="EMBL" id="SDX22567.1"/>
    </source>
</evidence>
<dbReference type="RefSeq" id="WP_090228541.1">
    <property type="nucleotide sequence ID" value="NZ_FNNU01000003.1"/>
</dbReference>
<organism evidence="2 3">
    <name type="scientific">Pseudomonas kuykendallii</name>
    <dbReference type="NCBI Taxonomy" id="1007099"/>
    <lineage>
        <taxon>Bacteria</taxon>
        <taxon>Pseudomonadati</taxon>
        <taxon>Pseudomonadota</taxon>
        <taxon>Gammaproteobacteria</taxon>
        <taxon>Pseudomonadales</taxon>
        <taxon>Pseudomonadaceae</taxon>
        <taxon>Pseudomonas</taxon>
    </lineage>
</organism>
<dbReference type="OrthoDB" id="9792428at2"/>
<dbReference type="STRING" id="1007099.SAMN05216287_2509"/>
<proteinExistence type="predicted"/>
<dbReference type="CDD" id="cd00229">
    <property type="entry name" value="SGNH_hydrolase"/>
    <property type="match status" value="1"/>
</dbReference>
<dbReference type="AlphaFoldDB" id="A0A1H2ZYQ0"/>
<feature type="chain" id="PRO_5017328201" description="SGNH/GDSL hydrolase family protein" evidence="1">
    <location>
        <begin position="26"/>
        <end position="259"/>
    </location>
</feature>
<protein>
    <recommendedName>
        <fullName evidence="4">SGNH/GDSL hydrolase family protein</fullName>
    </recommendedName>
</protein>
<name>A0A1H2ZYQ0_9PSED</name>
<evidence type="ECO:0008006" key="4">
    <source>
        <dbReference type="Google" id="ProtNLM"/>
    </source>
</evidence>
<evidence type="ECO:0000256" key="1">
    <source>
        <dbReference type="SAM" id="SignalP"/>
    </source>
</evidence>
<accession>A0A1H2ZYQ0</accession>
<dbReference type="GO" id="GO:0016788">
    <property type="term" value="F:hydrolase activity, acting on ester bonds"/>
    <property type="evidence" value="ECO:0007669"/>
    <property type="project" value="UniProtKB-ARBA"/>
</dbReference>
<sequence length="259" mass="28286">MRTQLRQLFLTSFLFVTAVFGQAQAGEPLQVLFVGNSYTFYNQLPLMVRQMSVEARQPRALEVKDVTVAGSSLKQHWARGEVQKVLASQHWDYVVIQDFSLMPLQDAESTRKYAGLVAQAARQAGAQPIFYLTWARQNDPSMQSTLDAVYTQVAKENHGLLAPVGDAWKVALASQPQPTLFIADGSHPTYTGSYLAASVFYSLIYGNPPPAPQAAQSSRFEHATAAELQQDAWAALQSVDIALRTVPAGLGGATVQATR</sequence>
<gene>
    <name evidence="2" type="ORF">SAMN05216287_2509</name>
</gene>
<dbReference type="SUPFAM" id="SSF52266">
    <property type="entry name" value="SGNH hydrolase"/>
    <property type="match status" value="1"/>
</dbReference>